<proteinExistence type="predicted"/>
<feature type="transmembrane region" description="Helical" evidence="1">
    <location>
        <begin position="179"/>
        <end position="200"/>
    </location>
</feature>
<evidence type="ECO:0000256" key="1">
    <source>
        <dbReference type="SAM" id="Phobius"/>
    </source>
</evidence>
<feature type="transmembrane region" description="Helical" evidence="1">
    <location>
        <begin position="270"/>
        <end position="288"/>
    </location>
</feature>
<feature type="domain" description="DUF5009" evidence="2">
    <location>
        <begin position="11"/>
        <end position="210"/>
    </location>
</feature>
<dbReference type="OrthoDB" id="9788724at2"/>
<evidence type="ECO:0000313" key="3">
    <source>
        <dbReference type="EMBL" id="SMD32899.1"/>
    </source>
</evidence>
<keyword evidence="3" id="KW-0808">Transferase</keyword>
<feature type="transmembrane region" description="Helical" evidence="1">
    <location>
        <begin position="300"/>
        <end position="317"/>
    </location>
</feature>
<gene>
    <name evidence="3" type="ORF">SAMN04488029_1259</name>
</gene>
<feature type="transmembrane region" description="Helical" evidence="1">
    <location>
        <begin position="118"/>
        <end position="137"/>
    </location>
</feature>
<evidence type="ECO:0000313" key="4">
    <source>
        <dbReference type="Proteomes" id="UP000192472"/>
    </source>
</evidence>
<feature type="transmembrane region" description="Helical" evidence="1">
    <location>
        <begin position="338"/>
        <end position="359"/>
    </location>
</feature>
<sequence length="396" mass="45155">MTIKENLYNGRISSIDAFRGITILVMIFVNELAGVSDVPQWMKHMPADADAMTFVDLVFPAFLFIVGMSVPFAFNARLIKEDQPHLIWKHTLKRSLALIVMGLFMVNAEYGYNEAQMLISPALWAFFAYTLPIPIWNRYSKDYPTLWKHVLQYGGMLGFVALYFLYVQDNGQIGMTEKWWGILGLIGWAYLFTVVFYWFANGNLKALVGFFLASVIVNCVNLTDGLAIGELAWFKFVAGHLTHVTLVSAGVIISLLFFECKNTPTIHWKVIGFGLLFFLAGYLLRPYYEVSKIRGTPSWTLYSAGLCTFIYYALYWLMEVRKKTKWSEFFIPAAANPLLIYILPGIIIYFNAAIGFSIVPEYFSSGLPGILWCAAFSIVMLYLMKVFNKLNIRLHL</sequence>
<accession>A0A1W2G890</accession>
<organism evidence="3 4">
    <name type="scientific">Reichenbachiella faecimaris</name>
    <dbReference type="NCBI Taxonomy" id="692418"/>
    <lineage>
        <taxon>Bacteria</taxon>
        <taxon>Pseudomonadati</taxon>
        <taxon>Bacteroidota</taxon>
        <taxon>Cytophagia</taxon>
        <taxon>Cytophagales</taxon>
        <taxon>Reichenbachiellaceae</taxon>
        <taxon>Reichenbachiella</taxon>
    </lineage>
</organism>
<dbReference type="Proteomes" id="UP000192472">
    <property type="component" value="Unassembled WGS sequence"/>
</dbReference>
<name>A0A1W2G890_REIFA</name>
<feature type="transmembrane region" description="Helical" evidence="1">
    <location>
        <begin position="21"/>
        <end position="42"/>
    </location>
</feature>
<feature type="transmembrane region" description="Helical" evidence="1">
    <location>
        <begin position="95"/>
        <end position="112"/>
    </location>
</feature>
<keyword evidence="1" id="KW-1133">Transmembrane helix</keyword>
<dbReference type="PANTHER" id="PTHR31061:SF24">
    <property type="entry name" value="LD22376P"/>
    <property type="match status" value="1"/>
</dbReference>
<keyword evidence="1" id="KW-0472">Membrane</keyword>
<evidence type="ECO:0000259" key="2">
    <source>
        <dbReference type="Pfam" id="PF16401"/>
    </source>
</evidence>
<dbReference type="STRING" id="692418.SAMN04488029_1259"/>
<dbReference type="AlphaFoldDB" id="A0A1W2G890"/>
<feature type="transmembrane region" description="Helical" evidence="1">
    <location>
        <begin position="207"/>
        <end position="228"/>
    </location>
</feature>
<keyword evidence="1" id="KW-0812">Transmembrane</keyword>
<feature type="transmembrane region" description="Helical" evidence="1">
    <location>
        <begin position="54"/>
        <end position="74"/>
    </location>
</feature>
<feature type="transmembrane region" description="Helical" evidence="1">
    <location>
        <begin position="365"/>
        <end position="384"/>
    </location>
</feature>
<protein>
    <submittedName>
        <fullName evidence="3">Predicted acyltransferase</fullName>
    </submittedName>
</protein>
<dbReference type="EMBL" id="FWYF01000001">
    <property type="protein sequence ID" value="SMD32899.1"/>
    <property type="molecule type" value="Genomic_DNA"/>
</dbReference>
<dbReference type="PANTHER" id="PTHR31061">
    <property type="entry name" value="LD22376P"/>
    <property type="match status" value="1"/>
</dbReference>
<feature type="transmembrane region" description="Helical" evidence="1">
    <location>
        <begin position="240"/>
        <end position="258"/>
    </location>
</feature>
<dbReference type="GO" id="GO:0016746">
    <property type="term" value="F:acyltransferase activity"/>
    <property type="evidence" value="ECO:0007669"/>
    <property type="project" value="UniProtKB-KW"/>
</dbReference>
<dbReference type="InterPro" id="IPR032176">
    <property type="entry name" value="DUF5009"/>
</dbReference>
<keyword evidence="3" id="KW-0012">Acyltransferase</keyword>
<reference evidence="3 4" key="1">
    <citation type="submission" date="2017-04" db="EMBL/GenBank/DDBJ databases">
        <authorList>
            <person name="Afonso C.L."/>
            <person name="Miller P.J."/>
            <person name="Scott M.A."/>
            <person name="Spackman E."/>
            <person name="Goraichik I."/>
            <person name="Dimitrov K.M."/>
            <person name="Suarez D.L."/>
            <person name="Swayne D.E."/>
        </authorList>
    </citation>
    <scope>NUCLEOTIDE SEQUENCE [LARGE SCALE GENOMIC DNA]</scope>
    <source>
        <strain evidence="3 4">DSM 26133</strain>
    </source>
</reference>
<dbReference type="RefSeq" id="WP_084371534.1">
    <property type="nucleotide sequence ID" value="NZ_FWYF01000001.1"/>
</dbReference>
<feature type="transmembrane region" description="Helical" evidence="1">
    <location>
        <begin position="149"/>
        <end position="167"/>
    </location>
</feature>
<keyword evidence="4" id="KW-1185">Reference proteome</keyword>
<dbReference type="Pfam" id="PF16401">
    <property type="entry name" value="DUF5009"/>
    <property type="match status" value="1"/>
</dbReference>